<dbReference type="SUPFAM" id="SSF56672">
    <property type="entry name" value="DNA/RNA polymerases"/>
    <property type="match status" value="1"/>
</dbReference>
<dbReference type="Gene3D" id="3.30.420.10">
    <property type="entry name" value="Ribonuclease H-like superfamily/Ribonuclease H"/>
    <property type="match status" value="1"/>
</dbReference>
<feature type="region of interest" description="Disordered" evidence="1">
    <location>
        <begin position="1"/>
        <end position="41"/>
    </location>
</feature>
<dbReference type="InterPro" id="IPR023211">
    <property type="entry name" value="DNA_pol_palm_dom_sf"/>
</dbReference>
<protein>
    <recommendedName>
        <fullName evidence="4">DNA-directed DNA polymerase</fullName>
    </recommendedName>
</protein>
<feature type="compositionally biased region" description="Basic and acidic residues" evidence="1">
    <location>
        <begin position="23"/>
        <end position="41"/>
    </location>
</feature>
<dbReference type="InterPro" id="IPR012337">
    <property type="entry name" value="RNaseH-like_sf"/>
</dbReference>
<dbReference type="GO" id="GO:0071897">
    <property type="term" value="P:DNA biosynthetic process"/>
    <property type="evidence" value="ECO:0007669"/>
    <property type="project" value="UniProtKB-ARBA"/>
</dbReference>
<dbReference type="InterPro" id="IPR043502">
    <property type="entry name" value="DNA/RNA_pol_sf"/>
</dbReference>
<accession>A0ABD0S6A2</accession>
<name>A0ABD0S6A2_LOXSC</name>
<evidence type="ECO:0000256" key="1">
    <source>
        <dbReference type="SAM" id="MobiDB-lite"/>
    </source>
</evidence>
<evidence type="ECO:0008006" key="4">
    <source>
        <dbReference type="Google" id="ProtNLM"/>
    </source>
</evidence>
<feature type="compositionally biased region" description="Polar residues" evidence="1">
    <location>
        <begin position="1"/>
        <end position="12"/>
    </location>
</feature>
<dbReference type="Proteomes" id="UP001549921">
    <property type="component" value="Unassembled WGS sequence"/>
</dbReference>
<reference evidence="2 3" key="1">
    <citation type="submission" date="2024-06" db="EMBL/GenBank/DDBJ databases">
        <title>A chromosome-level genome assembly of beet webworm, Loxostege sticticalis.</title>
        <authorList>
            <person name="Zhang Y."/>
        </authorList>
    </citation>
    <scope>NUCLEOTIDE SEQUENCE [LARGE SCALE GENOMIC DNA]</scope>
    <source>
        <strain evidence="2">AQ028</strain>
        <tissue evidence="2">Male pupae</tissue>
    </source>
</reference>
<comment type="caution">
    <text evidence="2">The sequence shown here is derived from an EMBL/GenBank/DDBJ whole genome shotgun (WGS) entry which is preliminary data.</text>
</comment>
<gene>
    <name evidence="2" type="ORF">ABMA28_011131</name>
</gene>
<evidence type="ECO:0000313" key="3">
    <source>
        <dbReference type="Proteomes" id="UP001549921"/>
    </source>
</evidence>
<dbReference type="InterPro" id="IPR036397">
    <property type="entry name" value="RNaseH_sf"/>
</dbReference>
<organism evidence="2 3">
    <name type="scientific">Loxostege sticticalis</name>
    <name type="common">Beet webworm moth</name>
    <dbReference type="NCBI Taxonomy" id="481309"/>
    <lineage>
        <taxon>Eukaryota</taxon>
        <taxon>Metazoa</taxon>
        <taxon>Ecdysozoa</taxon>
        <taxon>Arthropoda</taxon>
        <taxon>Hexapoda</taxon>
        <taxon>Insecta</taxon>
        <taxon>Pterygota</taxon>
        <taxon>Neoptera</taxon>
        <taxon>Endopterygota</taxon>
        <taxon>Lepidoptera</taxon>
        <taxon>Glossata</taxon>
        <taxon>Ditrysia</taxon>
        <taxon>Pyraloidea</taxon>
        <taxon>Crambidae</taxon>
        <taxon>Pyraustinae</taxon>
        <taxon>Loxostege</taxon>
    </lineage>
</organism>
<dbReference type="EMBL" id="JBEDNZ010000028">
    <property type="protein sequence ID" value="KAL0809599.1"/>
    <property type="molecule type" value="Genomic_DNA"/>
</dbReference>
<sequence length="1123" mass="130648">MASPNSSPSTSGIKRRSTNSDESEPKARRTSEEGSPRKAKDYTVNVELIQTAFQNRTSTYRITVESYNGEISDPQVILSEAGTDVRKIINEKNKKFLCLNVVFNIHGCFVDNPNDEFDISDTVIVTRRGESVDSRIQSVRDAIVLKFNNFDQDNEGNKQLLYLDLHVNEHEMTDNMFLDAPSHFKSYLVNVRASEKSFKYAVLAALHPELNDPKADTLEQYSNELILTDIEHPVKLHDIPKIEQMNDISFNVFITKYNYIPDKREEIEGPVYHTARRRNKHFNLLLLHDGPNDHYCYIKNLKGLVNPSKEGSICDGCLNFFESISLDQHQKNECLRMKTVIIPDDKKVMKMDAGDVKKMPIVVYADFEAFLEPVKDSGTKNRKEKETYTKNISKHIPYSFAYYIKCSVNDDLSKLEIHYGLDCAIVMMQKLSDDLVKICRTIDMADVSVIPVFFHNLSNYDGHFVCRVLHAVPGRIDCLGSKHNFIAIHKTLTIRKIYTSKEVELRFLDSCNFLKGSLEELAKSFDREKFIETGKYWGNSEKFELMTKKGSLPYEYINSLEVLDQTSLPPKEQLDFYSSVKDKHISDDDYQRALRVWEVFECRTIRDYCKCYAESDVLILADLFENLRSVCLDAYNLDPAKYFSISKLSWDAMLLNTGVELELLTDVKMITFILRAKRSGIAHCTRRHAVANNKKYLPETYDKTKEESFIMYYDANNLYGWAMSQPLPYGGFKWVEKCSVEWVKANILDNSPANTDIGYFLEVDLDYPVKLHDEDADLPFCPEKKTIPNCDSEKLVTDLTSKNGYILHHSYLIQCLNHGLILKKVHRVLSFKQRPWLKQYIDYNTERRRASTTAVDIAFYKRMNNMVFGKSFQNDEKYFELKIIDHWFKKGLKHGGHSLMGRADYHSHAVISENLLAIQLNKTKRQFNTPLYIGMSVYELSKAHMYEFHYNFMKKQKKLRPKLLYTDTDSFIYQIFTDDYYSEILDSVDERFDTSDYPEEHIIFSQANKKRVGYFKDELKGDVVKEFVALRPKVYMIQSKNKTIVKAAGVPKDFQKFTIDDYKRCLYKQEKIYKVMTRIKPVGYDIYTQEYRKVVLSPAYANRHVLDNFIDTLPFGHYSLQDK</sequence>
<dbReference type="AlphaFoldDB" id="A0ABD0S6A2"/>
<dbReference type="GO" id="GO:0042575">
    <property type="term" value="C:DNA polymerase complex"/>
    <property type="evidence" value="ECO:0007669"/>
    <property type="project" value="UniProtKB-ARBA"/>
</dbReference>
<proteinExistence type="predicted"/>
<evidence type="ECO:0000313" key="2">
    <source>
        <dbReference type="EMBL" id="KAL0809599.1"/>
    </source>
</evidence>
<dbReference type="Gene3D" id="3.90.1600.10">
    <property type="entry name" value="Palm domain of DNA polymerase"/>
    <property type="match status" value="1"/>
</dbReference>
<dbReference type="PANTHER" id="PTHR31511">
    <property type="entry name" value="PROTEIN CBG23764"/>
    <property type="match status" value="1"/>
</dbReference>
<dbReference type="PANTHER" id="PTHR31511:SF12">
    <property type="entry name" value="RHO TERMINATION FACTOR N-TERMINAL DOMAIN-CONTAINING PROTEIN"/>
    <property type="match status" value="1"/>
</dbReference>
<dbReference type="SUPFAM" id="SSF53098">
    <property type="entry name" value="Ribonuclease H-like"/>
    <property type="match status" value="1"/>
</dbReference>